<dbReference type="STRING" id="1267768.BV394_11345"/>
<dbReference type="InterPro" id="IPR004536">
    <property type="entry name" value="SPS/SelD"/>
</dbReference>
<organism evidence="6 7">
    <name type="scientific">Brevirhabdus pacifica</name>
    <dbReference type="NCBI Taxonomy" id="1267768"/>
    <lineage>
        <taxon>Bacteria</taxon>
        <taxon>Pseudomonadati</taxon>
        <taxon>Pseudomonadota</taxon>
        <taxon>Alphaproteobacteria</taxon>
        <taxon>Rhodobacterales</taxon>
        <taxon>Paracoccaceae</taxon>
        <taxon>Brevirhabdus</taxon>
    </lineage>
</organism>
<dbReference type="GO" id="GO:0016491">
    <property type="term" value="F:oxidoreductase activity"/>
    <property type="evidence" value="ECO:0007669"/>
    <property type="project" value="InterPro"/>
</dbReference>
<keyword evidence="1" id="KW-0808">Transferase</keyword>
<keyword evidence="3" id="KW-0418">Kinase</keyword>
<dbReference type="Proteomes" id="UP000187266">
    <property type="component" value="Chromosome"/>
</dbReference>
<dbReference type="AlphaFoldDB" id="A0A1U7DK54"/>
<dbReference type="InterPro" id="IPR017584">
    <property type="entry name" value="Pyridine_nucleo_diS_OxRdtase_N"/>
</dbReference>
<evidence type="ECO:0000313" key="7">
    <source>
        <dbReference type="Proteomes" id="UP000187266"/>
    </source>
</evidence>
<proteinExistence type="predicted"/>
<dbReference type="GO" id="GO:0004756">
    <property type="term" value="F:selenide, water dikinase activity"/>
    <property type="evidence" value="ECO:0007669"/>
    <property type="project" value="TreeGrafter"/>
</dbReference>
<dbReference type="NCBIfam" id="TIGR00476">
    <property type="entry name" value="selD"/>
    <property type="match status" value="1"/>
</dbReference>
<keyword evidence="2" id="KW-0547">Nucleotide-binding</keyword>
<dbReference type="SUPFAM" id="SSF56042">
    <property type="entry name" value="PurM C-terminal domain-like"/>
    <property type="match status" value="1"/>
</dbReference>
<dbReference type="Gene3D" id="3.50.50.100">
    <property type="match status" value="1"/>
</dbReference>
<dbReference type="EMBL" id="CP019124">
    <property type="protein sequence ID" value="APX90248.1"/>
    <property type="molecule type" value="Genomic_DNA"/>
</dbReference>
<dbReference type="GO" id="GO:0005737">
    <property type="term" value="C:cytoplasm"/>
    <property type="evidence" value="ECO:0007669"/>
    <property type="project" value="TreeGrafter"/>
</dbReference>
<dbReference type="InterPro" id="IPR036676">
    <property type="entry name" value="PurM-like_C_sf"/>
</dbReference>
<dbReference type="Pfam" id="PF02769">
    <property type="entry name" value="AIRS_C"/>
    <property type="match status" value="1"/>
</dbReference>
<dbReference type="SUPFAM" id="SSF55326">
    <property type="entry name" value="PurM N-terminal domain-like"/>
    <property type="match status" value="1"/>
</dbReference>
<protein>
    <submittedName>
        <fullName evidence="6">Selenide, water dikinase SelD</fullName>
    </submittedName>
</protein>
<keyword evidence="5" id="KW-0711">Selenium</keyword>
<dbReference type="Gene3D" id="3.30.1330.10">
    <property type="entry name" value="PurM-like, N-terminal domain"/>
    <property type="match status" value="1"/>
</dbReference>
<accession>A0A1U7DK54</accession>
<dbReference type="Pfam" id="PF07992">
    <property type="entry name" value="Pyr_redox_2"/>
    <property type="match status" value="1"/>
</dbReference>
<dbReference type="GO" id="GO:0005524">
    <property type="term" value="F:ATP binding"/>
    <property type="evidence" value="ECO:0007669"/>
    <property type="project" value="UniProtKB-KW"/>
</dbReference>
<evidence type="ECO:0000256" key="3">
    <source>
        <dbReference type="ARBA" id="ARBA00022777"/>
    </source>
</evidence>
<evidence type="ECO:0000256" key="1">
    <source>
        <dbReference type="ARBA" id="ARBA00022679"/>
    </source>
</evidence>
<evidence type="ECO:0000256" key="2">
    <source>
        <dbReference type="ARBA" id="ARBA00022741"/>
    </source>
</evidence>
<dbReference type="InterPro" id="IPR036921">
    <property type="entry name" value="PurM-like_N_sf"/>
</dbReference>
<keyword evidence="7" id="KW-1185">Reference proteome</keyword>
<accession>A0A2M9D4Q2</accession>
<dbReference type="InterPro" id="IPR036188">
    <property type="entry name" value="FAD/NAD-bd_sf"/>
</dbReference>
<dbReference type="PANTHER" id="PTHR10256:SF0">
    <property type="entry name" value="INACTIVE SELENIDE, WATER DIKINASE-LIKE PROTEIN-RELATED"/>
    <property type="match status" value="1"/>
</dbReference>
<evidence type="ECO:0000313" key="6">
    <source>
        <dbReference type="EMBL" id="APX90248.1"/>
    </source>
</evidence>
<dbReference type="OrthoDB" id="9767928at2"/>
<dbReference type="InterPro" id="IPR016188">
    <property type="entry name" value="PurM-like_N"/>
</dbReference>
<dbReference type="SUPFAM" id="SSF51905">
    <property type="entry name" value="FAD/NAD(P)-binding domain"/>
    <property type="match status" value="2"/>
</dbReference>
<name>A0A1U7DK54_9RHOB</name>
<dbReference type="PANTHER" id="PTHR10256">
    <property type="entry name" value="SELENIDE, WATER DIKINASE"/>
    <property type="match status" value="1"/>
</dbReference>
<dbReference type="RefSeq" id="WP_076980265.1">
    <property type="nucleotide sequence ID" value="NZ_PGFI01000014.1"/>
</dbReference>
<evidence type="ECO:0000256" key="5">
    <source>
        <dbReference type="ARBA" id="ARBA00023266"/>
    </source>
</evidence>
<reference evidence="6 7" key="1">
    <citation type="submission" date="2017-01" db="EMBL/GenBank/DDBJ databases">
        <title>Genomic analysis of Xuhuaishuia manganoxidans DY6-4.</title>
        <authorList>
            <person name="Wang X."/>
        </authorList>
    </citation>
    <scope>NUCLEOTIDE SEQUENCE [LARGE SCALE GENOMIC DNA]</scope>
    <source>
        <strain evidence="6 7">DY6-4</strain>
    </source>
</reference>
<sequence length="740" mass="76292">MQSEIPLASDIVLLGGGHAHALVLRKWGMDPLPGVRLTLIDPQVAAPYTGMLPGHVAGHYTRQDLDIDLVALAGFAGARLVTAAATGIDLDARTITLPDRPPLGWDLLSIDIGITSSMDEVPGFAEHAVAAKPLGAFARRWEAFRDAVAKGDLPGRVAVIGGGVAGVELALAMAHALRRTGARHHVTVIERDRALSGLGDGPRQVLLDEMARAGITLQEQSAVQQIDAEGATLTSGARVEAALVVGAAGARPFGWLADTGLDLTDGFISVGPGLQSVSHASVFAAGDCAALGHAPRPKAGVFAVRQAPVLFHNLRARVAGGQKRRYDPQGDYLKLISLGDRRALAVRGGLHYQGPLMWRWKDRIDQAFMDKFRKLPVMRPAAPPARIATAAREMIEGAPPLCGGCGAKIGAGTLQGVLADLEARRGTGKAAPPARSDVLGRIGDDAAILSLGGVTQVLTTDHLRGFLSDPLLMGEIAAVHALGDIWSMGATAQSALVSLTLPRMSPRLQRRTLTDLMAGISGVVEAAGAEIVGGHTAQGAEMILGLTITGLAEDTPITHAGAHPGDALILTRPVGSGILLAGMMQNRVRGAWAQAATDTMCRPQGDAAAILRKGGARAMTDVTGFGLAGHLLNLLRASDVGAEVTLSDVPLMAGAADLARAGIRASLLDENRAAVAASIEGSLPERAEAALLFDPQTAGGLLAALPADQTPGVLKALQAAGHTAARIGTLAEGPATLRVV</sequence>
<evidence type="ECO:0000256" key="4">
    <source>
        <dbReference type="ARBA" id="ARBA00022840"/>
    </source>
</evidence>
<dbReference type="GO" id="GO:0016260">
    <property type="term" value="P:selenocysteine biosynthetic process"/>
    <property type="evidence" value="ECO:0007669"/>
    <property type="project" value="TreeGrafter"/>
</dbReference>
<dbReference type="Pfam" id="PF00586">
    <property type="entry name" value="AIRS"/>
    <property type="match status" value="1"/>
</dbReference>
<dbReference type="NCBIfam" id="TIGR03169">
    <property type="entry name" value="Nterm_to_SelD"/>
    <property type="match status" value="1"/>
</dbReference>
<keyword evidence="4" id="KW-0067">ATP-binding</keyword>
<dbReference type="Gene3D" id="3.90.650.10">
    <property type="entry name" value="PurM-like C-terminal domain"/>
    <property type="match status" value="1"/>
</dbReference>
<dbReference type="CDD" id="cd02195">
    <property type="entry name" value="SelD"/>
    <property type="match status" value="1"/>
</dbReference>
<dbReference type="InterPro" id="IPR023753">
    <property type="entry name" value="FAD/NAD-binding_dom"/>
</dbReference>
<gene>
    <name evidence="6" type="ORF">BV394_11345</name>
</gene>
<dbReference type="InterPro" id="IPR010918">
    <property type="entry name" value="PurM-like_C_dom"/>
</dbReference>